<keyword evidence="5" id="KW-0408">Iron</keyword>
<evidence type="ECO:0000256" key="6">
    <source>
        <dbReference type="SAM" id="MobiDB-lite"/>
    </source>
</evidence>
<evidence type="ECO:0000256" key="1">
    <source>
        <dbReference type="ARBA" id="ARBA00001954"/>
    </source>
</evidence>
<evidence type="ECO:0000256" key="3">
    <source>
        <dbReference type="ARBA" id="ARBA00022723"/>
    </source>
</evidence>
<dbReference type="Pfam" id="PF03055">
    <property type="entry name" value="RPE65"/>
    <property type="match status" value="2"/>
</dbReference>
<sequence length="681" mass="75025">MEKLYRNQNKQQLHDSQTTSSSCPTGIYFPNTDLSVWLRTCNKEVERPIPGQITFGKIPPWLSGSLIRNGPGGVDAYGPGACRHLFDGPGLLHKYQIENGKVSYSSRFIHGKSFRRNMAAKRLVVSEFGTFATPDPCQTIFSRIAAVFLSPIESTLTDTANISIHPFGDEVYSLAETPFAHRINLENLETLNTIDVHNELGLIHHTSHPHICGNKAYNIGQKLGLWLGPHYVIAEMDCSESKSSTGGGSNAKTGTNFNKTSQGSGGARERKDGSVSGEMLNKTEFSASPPSTSDNNNKTAAGAGSSSANTNANKSCGGSRVGGGGAGSSEPSSCSAGWSPWSSAKILATVPSRWPFSICYMHSFAITQNYFILIEQPLSIFLPTVPINQLCGEKPIASCLRYYPEEDTLFHVISRHPTKSSGKGRRVFRAPSFFFLHTINAFEMRDGDTDDTFIIVDICCYDDPAMIDCMYVDALKNAHGNPDYAKMFRGRPKRFLLKFSDFEKAPHGTHPLAESEMIVNIGCETPRINYELFDGKPYNYFYAISSDVDADNPGMLIKVDVLKKTYDTWMESNAYPSEPIFVPRPNSQREDDGVVLSTLLYGGENTCGPNRTSLLILNAQTWDAMAKIDMFCESAIPKCLHGWFFPDSDMISAANFSSAESYREGFASRRQSSLSLRSGRY</sequence>
<evidence type="ECO:0000313" key="7">
    <source>
        <dbReference type="EMBL" id="CAL8104367.1"/>
    </source>
</evidence>
<feature type="region of interest" description="Disordered" evidence="6">
    <location>
        <begin position="1"/>
        <end position="21"/>
    </location>
</feature>
<evidence type="ECO:0000256" key="5">
    <source>
        <dbReference type="ARBA" id="ARBA00023004"/>
    </source>
</evidence>
<gene>
    <name evidence="7" type="ORF">ODALV1_LOCUS11732</name>
</gene>
<comment type="caution">
    <text evidence="7">The sequence shown here is derived from an EMBL/GenBank/DDBJ whole genome shotgun (WGS) entry which is preliminary data.</text>
</comment>
<feature type="compositionally biased region" description="Polar residues" evidence="6">
    <location>
        <begin position="283"/>
        <end position="294"/>
    </location>
</feature>
<name>A0ABP1QKL4_9HEXA</name>
<feature type="compositionally biased region" description="Polar residues" evidence="6">
    <location>
        <begin position="250"/>
        <end position="262"/>
    </location>
</feature>
<keyword evidence="4" id="KW-0560">Oxidoreductase</keyword>
<dbReference type="PANTHER" id="PTHR10543:SF24">
    <property type="entry name" value="CAROTENOID ISOMEROOXYGENASE"/>
    <property type="match status" value="1"/>
</dbReference>
<feature type="region of interest" description="Disordered" evidence="6">
    <location>
        <begin position="242"/>
        <end position="336"/>
    </location>
</feature>
<feature type="compositionally biased region" description="Low complexity" evidence="6">
    <location>
        <begin position="295"/>
        <end position="318"/>
    </location>
</feature>
<dbReference type="PANTHER" id="PTHR10543">
    <property type="entry name" value="BETA-CAROTENE DIOXYGENASE"/>
    <property type="match status" value="1"/>
</dbReference>
<keyword evidence="3" id="KW-0479">Metal-binding</keyword>
<evidence type="ECO:0000256" key="4">
    <source>
        <dbReference type="ARBA" id="ARBA00023002"/>
    </source>
</evidence>
<dbReference type="EMBL" id="CAXLJM020000035">
    <property type="protein sequence ID" value="CAL8104367.1"/>
    <property type="molecule type" value="Genomic_DNA"/>
</dbReference>
<comment type="similarity">
    <text evidence="2">Belongs to the carotenoid oxygenase family.</text>
</comment>
<dbReference type="Proteomes" id="UP001642540">
    <property type="component" value="Unassembled WGS sequence"/>
</dbReference>
<keyword evidence="8" id="KW-1185">Reference proteome</keyword>
<proteinExistence type="inferred from homology"/>
<evidence type="ECO:0000256" key="2">
    <source>
        <dbReference type="ARBA" id="ARBA00006787"/>
    </source>
</evidence>
<evidence type="ECO:0000313" key="8">
    <source>
        <dbReference type="Proteomes" id="UP001642540"/>
    </source>
</evidence>
<evidence type="ECO:0008006" key="9">
    <source>
        <dbReference type="Google" id="ProtNLM"/>
    </source>
</evidence>
<reference evidence="7 8" key="1">
    <citation type="submission" date="2024-08" db="EMBL/GenBank/DDBJ databases">
        <authorList>
            <person name="Cucini C."/>
            <person name="Frati F."/>
        </authorList>
    </citation>
    <scope>NUCLEOTIDE SEQUENCE [LARGE SCALE GENOMIC DNA]</scope>
</reference>
<protein>
    <recommendedName>
        <fullName evidence="9">Carotenoid isomerooxygenase</fullName>
    </recommendedName>
</protein>
<accession>A0ABP1QKL4</accession>
<organism evidence="7 8">
    <name type="scientific">Orchesella dallaii</name>
    <dbReference type="NCBI Taxonomy" id="48710"/>
    <lineage>
        <taxon>Eukaryota</taxon>
        <taxon>Metazoa</taxon>
        <taxon>Ecdysozoa</taxon>
        <taxon>Arthropoda</taxon>
        <taxon>Hexapoda</taxon>
        <taxon>Collembola</taxon>
        <taxon>Entomobryomorpha</taxon>
        <taxon>Entomobryoidea</taxon>
        <taxon>Orchesellidae</taxon>
        <taxon>Orchesellinae</taxon>
        <taxon>Orchesella</taxon>
    </lineage>
</organism>
<dbReference type="InterPro" id="IPR004294">
    <property type="entry name" value="Carotenoid_Oase"/>
</dbReference>
<comment type="cofactor">
    <cofactor evidence="1">
        <name>Fe(2+)</name>
        <dbReference type="ChEBI" id="CHEBI:29033"/>
    </cofactor>
</comment>